<dbReference type="SUPFAM" id="SSF88659">
    <property type="entry name" value="Sigma3 and sigma4 domains of RNA polymerase sigma factors"/>
    <property type="match status" value="1"/>
</dbReference>
<evidence type="ECO:0000259" key="2">
    <source>
        <dbReference type="Pfam" id="PF22747"/>
    </source>
</evidence>
<sequence length="123" mass="14026">MKKMVLGRCPICSSKLKVVRLQCDHCKTGIDGSFELDKFSYLTEEQKEFVEIFVKNRGNIKEIEKDLGISYPTVRRNLDQVIEALGYSVKPTEEEVNKKDILEKLSLGELTSEEALKQLKGES</sequence>
<evidence type="ECO:0000259" key="1">
    <source>
        <dbReference type="Pfam" id="PF09862"/>
    </source>
</evidence>
<name>A0ABT6NGY0_9FIRM</name>
<dbReference type="Proteomes" id="UP001158045">
    <property type="component" value="Unassembled WGS sequence"/>
</dbReference>
<keyword evidence="4" id="KW-1185">Reference proteome</keyword>
<protein>
    <submittedName>
        <fullName evidence="3">DUF2089 domain-containing protein</fullName>
    </submittedName>
</protein>
<dbReference type="InterPro" id="IPR018658">
    <property type="entry name" value="DUF2089"/>
</dbReference>
<proteinExistence type="predicted"/>
<dbReference type="InterPro" id="IPR013324">
    <property type="entry name" value="RNA_pol_sigma_r3/r4-like"/>
</dbReference>
<evidence type="ECO:0000313" key="4">
    <source>
        <dbReference type="Proteomes" id="UP001158045"/>
    </source>
</evidence>
<dbReference type="Pfam" id="PF22747">
    <property type="entry name" value="Zn_ribbon_DUF2089"/>
    <property type="match status" value="1"/>
</dbReference>
<dbReference type="Pfam" id="PF09862">
    <property type="entry name" value="DUF2089"/>
    <property type="match status" value="1"/>
</dbReference>
<feature type="domain" description="DUF2089" evidence="1">
    <location>
        <begin position="42"/>
        <end position="87"/>
    </location>
</feature>
<organism evidence="3 4">
    <name type="scientific">Fusibacter bizertensis</name>
    <dbReference type="NCBI Taxonomy" id="1488331"/>
    <lineage>
        <taxon>Bacteria</taxon>
        <taxon>Bacillati</taxon>
        <taxon>Bacillota</taxon>
        <taxon>Clostridia</taxon>
        <taxon>Eubacteriales</taxon>
        <taxon>Eubacteriales Family XII. Incertae Sedis</taxon>
        <taxon>Fusibacter</taxon>
    </lineage>
</organism>
<reference evidence="3 4" key="1">
    <citation type="submission" date="2023-04" db="EMBL/GenBank/DDBJ databases">
        <title>Fusibacter bizertensis strain WBS, isolated from littoral bottom sediments of the Arctic seas - biochemical and genomic analysis.</title>
        <authorList>
            <person name="Brioukhanov A.L."/>
        </authorList>
    </citation>
    <scope>NUCLEOTIDE SEQUENCE [LARGE SCALE GENOMIC DNA]</scope>
    <source>
        <strain evidence="3 4">WBS</strain>
    </source>
</reference>
<accession>A0ABT6NGY0</accession>
<comment type="caution">
    <text evidence="3">The sequence shown here is derived from an EMBL/GenBank/DDBJ whole genome shotgun (WGS) entry which is preliminary data.</text>
</comment>
<feature type="domain" description="DUF2089" evidence="2">
    <location>
        <begin position="9"/>
        <end position="40"/>
    </location>
</feature>
<dbReference type="InterPro" id="IPR053957">
    <property type="entry name" value="DUF2089_Zn_ribbon"/>
</dbReference>
<evidence type="ECO:0000313" key="3">
    <source>
        <dbReference type="EMBL" id="MDH8679603.1"/>
    </source>
</evidence>
<gene>
    <name evidence="3" type="ORF">QE109_15695</name>
</gene>
<dbReference type="EMBL" id="JARYZI010000014">
    <property type="protein sequence ID" value="MDH8679603.1"/>
    <property type="molecule type" value="Genomic_DNA"/>
</dbReference>